<keyword evidence="4" id="KW-1185">Reference proteome</keyword>
<evidence type="ECO:0000313" key="4">
    <source>
        <dbReference type="Proteomes" id="UP000600139"/>
    </source>
</evidence>
<protein>
    <submittedName>
        <fullName evidence="3">Uncharacterized protein</fullName>
    </submittedName>
</protein>
<sequence length="145" mass="14957">MRGSPLIRFFLLALALAATAAGLARVTSSRSGPVPTESSAPVAKPEKTKNAAPFRLVLSAPATEVVLSATNEIRTGAAGGGVSGTLEIDPANPAVSLSVRWKNPPAPGEHRFAKLTLEAAGQDTFNHVFDAGGDIDDFLELPIAK</sequence>
<feature type="chain" id="PRO_5036816646" evidence="2">
    <location>
        <begin position="21"/>
        <end position="145"/>
    </location>
</feature>
<reference evidence="3" key="1">
    <citation type="submission" date="2021-01" db="EMBL/GenBank/DDBJ databases">
        <title>Modified the classification status of verrucomicrobia.</title>
        <authorList>
            <person name="Feng X."/>
        </authorList>
    </citation>
    <scope>NUCLEOTIDE SEQUENCE</scope>
    <source>
        <strain evidence="3">JCM 18052</strain>
    </source>
</reference>
<accession>A0A934VD73</accession>
<evidence type="ECO:0000313" key="3">
    <source>
        <dbReference type="EMBL" id="MBK1817731.1"/>
    </source>
</evidence>
<feature type="region of interest" description="Disordered" evidence="1">
    <location>
        <begin position="26"/>
        <end position="47"/>
    </location>
</feature>
<dbReference type="AlphaFoldDB" id="A0A934VD73"/>
<dbReference type="RefSeq" id="WP_200352663.1">
    <property type="nucleotide sequence ID" value="NZ_BAABHZ010000001.1"/>
</dbReference>
<evidence type="ECO:0000256" key="2">
    <source>
        <dbReference type="SAM" id="SignalP"/>
    </source>
</evidence>
<keyword evidence="2" id="KW-0732">Signal</keyword>
<organism evidence="3 4">
    <name type="scientific">Luteolibacter yonseiensis</name>
    <dbReference type="NCBI Taxonomy" id="1144680"/>
    <lineage>
        <taxon>Bacteria</taxon>
        <taxon>Pseudomonadati</taxon>
        <taxon>Verrucomicrobiota</taxon>
        <taxon>Verrucomicrobiia</taxon>
        <taxon>Verrucomicrobiales</taxon>
        <taxon>Verrucomicrobiaceae</taxon>
        <taxon>Luteolibacter</taxon>
    </lineage>
</organism>
<evidence type="ECO:0000256" key="1">
    <source>
        <dbReference type="SAM" id="MobiDB-lite"/>
    </source>
</evidence>
<comment type="caution">
    <text evidence="3">The sequence shown here is derived from an EMBL/GenBank/DDBJ whole genome shotgun (WGS) entry which is preliminary data.</text>
</comment>
<dbReference type="EMBL" id="JAENIK010000012">
    <property type="protein sequence ID" value="MBK1817731.1"/>
    <property type="molecule type" value="Genomic_DNA"/>
</dbReference>
<gene>
    <name evidence="3" type="ORF">JIN84_19080</name>
</gene>
<dbReference type="Proteomes" id="UP000600139">
    <property type="component" value="Unassembled WGS sequence"/>
</dbReference>
<feature type="signal peptide" evidence="2">
    <location>
        <begin position="1"/>
        <end position="20"/>
    </location>
</feature>
<proteinExistence type="predicted"/>
<feature type="compositionally biased region" description="Polar residues" evidence="1">
    <location>
        <begin position="26"/>
        <end position="39"/>
    </location>
</feature>
<name>A0A934VD73_9BACT</name>